<reference evidence="2" key="2">
    <citation type="journal article" date="2023" name="IMA Fungus">
        <title>Comparative genomic study of the Penicillium genus elucidates a diverse pangenome and 15 lateral gene transfer events.</title>
        <authorList>
            <person name="Petersen C."/>
            <person name="Sorensen T."/>
            <person name="Nielsen M.R."/>
            <person name="Sondergaard T.E."/>
            <person name="Sorensen J.L."/>
            <person name="Fitzpatrick D.A."/>
            <person name="Frisvad J.C."/>
            <person name="Nielsen K.L."/>
        </authorList>
    </citation>
    <scope>NUCLEOTIDE SEQUENCE</scope>
    <source>
        <strain evidence="2">IBT 29677</strain>
    </source>
</reference>
<feature type="signal peptide" evidence="1">
    <location>
        <begin position="1"/>
        <end position="18"/>
    </location>
</feature>
<feature type="chain" id="PRO_5040766064" description="Lysine-specific metallo-endopeptidase domain-containing protein" evidence="1">
    <location>
        <begin position="19"/>
        <end position="271"/>
    </location>
</feature>
<name>A0A9W9W821_9EURO</name>
<evidence type="ECO:0000256" key="1">
    <source>
        <dbReference type="SAM" id="SignalP"/>
    </source>
</evidence>
<evidence type="ECO:0000313" key="3">
    <source>
        <dbReference type="Proteomes" id="UP001147747"/>
    </source>
</evidence>
<sequence>MKISKLGLVLLTSACSHAFILDKSCGDAKGNLAMRVKKSVREAKLALANAAEVAEQCEADCSLQSAVDDQILAEVEQWCGDGGDIERRKASNSLLVKFLGDESADTWGKVHSATSKAKEVLKTSSDQSDNAKIYCGDSSFVRQAGQWKDEDSEYADIAWTADKTSPQRPCEKVIGLGLYQTGATHKGILLCNYKDMLNTETSHTVAGNYFSYSNLLDSTTDVPIAAFADKISSVLIHEMIHLGDMQQCKSFESPINVYAELTMTRFSPAYH</sequence>
<protein>
    <recommendedName>
        <fullName evidence="4">Lysine-specific metallo-endopeptidase domain-containing protein</fullName>
    </recommendedName>
</protein>
<comment type="caution">
    <text evidence="2">The sequence shown here is derived from an EMBL/GenBank/DDBJ whole genome shotgun (WGS) entry which is preliminary data.</text>
</comment>
<proteinExistence type="predicted"/>
<dbReference type="AlphaFoldDB" id="A0A9W9W821"/>
<evidence type="ECO:0008006" key="4">
    <source>
        <dbReference type="Google" id="ProtNLM"/>
    </source>
</evidence>
<dbReference type="OrthoDB" id="10282096at2759"/>
<keyword evidence="3" id="KW-1185">Reference proteome</keyword>
<dbReference type="Proteomes" id="UP001147747">
    <property type="component" value="Unassembled WGS sequence"/>
</dbReference>
<organism evidence="2 3">
    <name type="scientific">Penicillium cosmopolitanum</name>
    <dbReference type="NCBI Taxonomy" id="1131564"/>
    <lineage>
        <taxon>Eukaryota</taxon>
        <taxon>Fungi</taxon>
        <taxon>Dikarya</taxon>
        <taxon>Ascomycota</taxon>
        <taxon>Pezizomycotina</taxon>
        <taxon>Eurotiomycetes</taxon>
        <taxon>Eurotiomycetidae</taxon>
        <taxon>Eurotiales</taxon>
        <taxon>Aspergillaceae</taxon>
        <taxon>Penicillium</taxon>
    </lineage>
</organism>
<keyword evidence="1" id="KW-0732">Signal</keyword>
<accession>A0A9W9W821</accession>
<reference evidence="2" key="1">
    <citation type="submission" date="2022-12" db="EMBL/GenBank/DDBJ databases">
        <authorList>
            <person name="Petersen C."/>
        </authorList>
    </citation>
    <scope>NUCLEOTIDE SEQUENCE</scope>
    <source>
        <strain evidence="2">IBT 29677</strain>
    </source>
</reference>
<evidence type="ECO:0000313" key="2">
    <source>
        <dbReference type="EMBL" id="KAJ5408126.1"/>
    </source>
</evidence>
<gene>
    <name evidence="2" type="ORF">N7509_002009</name>
</gene>
<dbReference type="GeneID" id="81365626"/>
<dbReference type="RefSeq" id="XP_056492441.1">
    <property type="nucleotide sequence ID" value="XM_056626646.1"/>
</dbReference>
<dbReference type="EMBL" id="JAPZBU010000004">
    <property type="protein sequence ID" value="KAJ5408126.1"/>
    <property type="molecule type" value="Genomic_DNA"/>
</dbReference>